<comment type="cofactor">
    <cofactor evidence="1">
        <name>Zn(2+)</name>
        <dbReference type="ChEBI" id="CHEBI:29105"/>
    </cofactor>
</comment>
<dbReference type="Pfam" id="PF01043">
    <property type="entry name" value="SecA_PP_bind"/>
    <property type="match status" value="1"/>
</dbReference>
<dbReference type="InterPro" id="IPR001650">
    <property type="entry name" value="Helicase_C-like"/>
</dbReference>
<dbReference type="Gene3D" id="3.40.50.300">
    <property type="entry name" value="P-loop containing nucleotide triphosphate hydrolases"/>
    <property type="match status" value="2"/>
</dbReference>
<dbReference type="InterPro" id="IPR027417">
    <property type="entry name" value="P-loop_NTPase"/>
</dbReference>
<comment type="similarity">
    <text evidence="2 16 17">Belongs to the SecA family.</text>
</comment>
<dbReference type="PRINTS" id="PR00906">
    <property type="entry name" value="SECA"/>
</dbReference>
<dbReference type="InterPro" id="IPR011130">
    <property type="entry name" value="SecA_preprotein_X-link_dom"/>
</dbReference>
<evidence type="ECO:0000256" key="13">
    <source>
        <dbReference type="ARBA" id="ARBA00023010"/>
    </source>
</evidence>
<keyword evidence="14 16" id="KW-0472">Membrane</keyword>
<dbReference type="InterPro" id="IPR020937">
    <property type="entry name" value="SecA_CS"/>
</dbReference>
<dbReference type="CDD" id="cd17928">
    <property type="entry name" value="DEXDc_SecA"/>
    <property type="match status" value="1"/>
</dbReference>
<dbReference type="Pfam" id="PF07516">
    <property type="entry name" value="SecA_SW"/>
    <property type="match status" value="1"/>
</dbReference>
<dbReference type="InterPro" id="IPR014001">
    <property type="entry name" value="Helicase_ATP-bd"/>
</dbReference>
<dbReference type="GO" id="GO:0065002">
    <property type="term" value="P:intracellular protein transmembrane transport"/>
    <property type="evidence" value="ECO:0007669"/>
    <property type="project" value="UniProtKB-UniRule"/>
</dbReference>
<evidence type="ECO:0000256" key="1">
    <source>
        <dbReference type="ARBA" id="ARBA00001947"/>
    </source>
</evidence>
<evidence type="ECO:0000259" key="20">
    <source>
        <dbReference type="PROSITE" id="PS51194"/>
    </source>
</evidence>
<dbReference type="FunFam" id="1.10.3060.10:FF:000003">
    <property type="entry name" value="Protein translocase subunit SecA"/>
    <property type="match status" value="1"/>
</dbReference>
<evidence type="ECO:0000256" key="5">
    <source>
        <dbReference type="ARBA" id="ARBA00022490"/>
    </source>
</evidence>
<dbReference type="InterPro" id="IPR044722">
    <property type="entry name" value="SecA_SF2_C"/>
</dbReference>
<dbReference type="Gene3D" id="1.10.3060.10">
    <property type="entry name" value="Helical scaffold and wing domains of SecA"/>
    <property type="match status" value="1"/>
</dbReference>
<dbReference type="SUPFAM" id="SSF81767">
    <property type="entry name" value="Pre-protein crosslinking domain of SecA"/>
    <property type="match status" value="1"/>
</dbReference>
<keyword evidence="10 16" id="KW-0067">ATP-binding</keyword>
<dbReference type="InterPro" id="IPR036670">
    <property type="entry name" value="SecA_X-link_sf"/>
</dbReference>
<dbReference type="InterPro" id="IPR036266">
    <property type="entry name" value="SecA_Wing/Scaffold_sf"/>
</dbReference>
<evidence type="ECO:0000313" key="22">
    <source>
        <dbReference type="EMBL" id="OMG74255.1"/>
    </source>
</evidence>
<dbReference type="SMART" id="SM00957">
    <property type="entry name" value="SecA_DEAD"/>
    <property type="match status" value="1"/>
</dbReference>
<dbReference type="NCBIfam" id="TIGR00963">
    <property type="entry name" value="secA"/>
    <property type="match status" value="1"/>
</dbReference>
<dbReference type="PANTHER" id="PTHR30612:SF0">
    <property type="entry name" value="CHLOROPLAST PROTEIN-TRANSPORTING ATPASE"/>
    <property type="match status" value="1"/>
</dbReference>
<evidence type="ECO:0000256" key="18">
    <source>
        <dbReference type="SAM" id="Coils"/>
    </source>
</evidence>
<comment type="subcellular location">
    <subcellularLocation>
        <location evidence="16">Cell membrane</location>
        <topology evidence="16">Peripheral membrane protein</topology>
        <orientation evidence="16">Cytoplasmic side</orientation>
    </subcellularLocation>
    <subcellularLocation>
        <location evidence="16">Cytoplasm</location>
    </subcellularLocation>
    <text evidence="16">Distribution is 50-50.</text>
</comment>
<reference evidence="22 23" key="1">
    <citation type="submission" date="2017-01" db="EMBL/GenBank/DDBJ databases">
        <title>Phylogeographic, genomic and meropenem susceptibility analysis of Burkholderia ubonensis.</title>
        <authorList>
            <person name="Price E.P."/>
            <person name="Sarovich D.S."/>
            <person name="Webb J.R."/>
            <person name="Hall C.M."/>
            <person name="Sahl J.W."/>
            <person name="Kaestli M."/>
            <person name="Mayo M."/>
            <person name="Harrington G."/>
            <person name="Baker A.L."/>
            <person name="Sidak-Loftis L.C."/>
            <person name="Lummis M."/>
            <person name="Schupp J.M."/>
            <person name="Gillece J.D."/>
            <person name="Tuanyok A."/>
            <person name="Warner J."/>
            <person name="Busch J.D."/>
            <person name="Keim P."/>
            <person name="Currie B.J."/>
            <person name="Wagner D.M."/>
        </authorList>
    </citation>
    <scope>NUCLEOTIDE SEQUENCE [LARGE SCALE GENOMIC DNA]</scope>
    <source>
        <strain evidence="22 23">A21</strain>
    </source>
</reference>
<dbReference type="SMART" id="SM00958">
    <property type="entry name" value="SecA_PP_bind"/>
    <property type="match status" value="1"/>
</dbReference>
<dbReference type="GO" id="GO:0005886">
    <property type="term" value="C:plasma membrane"/>
    <property type="evidence" value="ECO:0007669"/>
    <property type="project" value="UniProtKB-SubCell"/>
</dbReference>
<evidence type="ECO:0000256" key="2">
    <source>
        <dbReference type="ARBA" id="ARBA00007650"/>
    </source>
</evidence>
<dbReference type="FunFam" id="3.90.1440.10:FF:000001">
    <property type="entry name" value="Preprotein translocase subunit SecA"/>
    <property type="match status" value="1"/>
</dbReference>
<dbReference type="SUPFAM" id="SSF52540">
    <property type="entry name" value="P-loop containing nucleoside triphosphate hydrolases"/>
    <property type="match status" value="2"/>
</dbReference>
<dbReference type="Pfam" id="PF21090">
    <property type="entry name" value="P-loop_SecA"/>
    <property type="match status" value="1"/>
</dbReference>
<dbReference type="GO" id="GO:0043952">
    <property type="term" value="P:protein transport by the Sec complex"/>
    <property type="evidence" value="ECO:0007669"/>
    <property type="project" value="UniProtKB-ARBA"/>
</dbReference>
<dbReference type="GO" id="GO:0006605">
    <property type="term" value="P:protein targeting"/>
    <property type="evidence" value="ECO:0007669"/>
    <property type="project" value="UniProtKB-UniRule"/>
</dbReference>
<dbReference type="EMBL" id="MTJZ01000007">
    <property type="protein sequence ID" value="OMG74255.1"/>
    <property type="molecule type" value="Genomic_DNA"/>
</dbReference>
<keyword evidence="9" id="KW-0862">Zinc</keyword>
<feature type="coiled-coil region" evidence="18">
    <location>
        <begin position="14"/>
        <end position="41"/>
    </location>
</feature>
<comment type="catalytic activity">
    <reaction evidence="15 16">
        <text>ATP + H2O + cellular proteinSide 1 = ADP + phosphate + cellular proteinSide 2.</text>
        <dbReference type="EC" id="7.4.2.8"/>
    </reaction>
</comment>
<evidence type="ECO:0000256" key="7">
    <source>
        <dbReference type="ARBA" id="ARBA00022723"/>
    </source>
</evidence>
<evidence type="ECO:0000256" key="12">
    <source>
        <dbReference type="ARBA" id="ARBA00022967"/>
    </source>
</evidence>
<comment type="subunit">
    <text evidence="16">Monomer and homodimer. Part of the essential Sec protein translocation apparatus which comprises SecA, SecYEG and auxiliary proteins SecDF-YajC and YidC.</text>
</comment>
<evidence type="ECO:0000256" key="17">
    <source>
        <dbReference type="RuleBase" id="RU003874"/>
    </source>
</evidence>
<evidence type="ECO:0000313" key="23">
    <source>
        <dbReference type="Proteomes" id="UP000187194"/>
    </source>
</evidence>
<keyword evidence="3 16" id="KW-0813">Transport</keyword>
<evidence type="ECO:0000256" key="3">
    <source>
        <dbReference type="ARBA" id="ARBA00022448"/>
    </source>
</evidence>
<feature type="binding site" evidence="16">
    <location>
        <position position="515"/>
    </location>
    <ligand>
        <name>ATP</name>
        <dbReference type="ChEBI" id="CHEBI:30616"/>
    </ligand>
</feature>
<comment type="caution">
    <text evidence="22">The sequence shown here is derived from an EMBL/GenBank/DDBJ whole genome shotgun (WGS) entry which is preliminary data.</text>
</comment>
<dbReference type="Proteomes" id="UP000187194">
    <property type="component" value="Unassembled WGS sequence"/>
</dbReference>
<dbReference type="PROSITE" id="PS51194">
    <property type="entry name" value="HELICASE_CTER"/>
    <property type="match status" value="1"/>
</dbReference>
<dbReference type="PROSITE" id="PS51192">
    <property type="entry name" value="HELICASE_ATP_BIND_1"/>
    <property type="match status" value="1"/>
</dbReference>
<evidence type="ECO:0000259" key="19">
    <source>
        <dbReference type="PROSITE" id="PS51192"/>
    </source>
</evidence>
<accession>A0A1R1JFU9</accession>
<comment type="function">
    <text evidence="16">Part of the Sec protein translocase complex. Interacts with the SecYEG preprotein conducting channel. Has a central role in coupling the hydrolysis of ATP to the transfer of proteins into and across the cell membrane, serving both as a receptor for the preprotein-SecB complex and as an ATP-driven molecular motor driving the stepwise translocation of polypeptide chains across the membrane.</text>
</comment>
<dbReference type="EC" id="7.4.2.8" evidence="16"/>
<dbReference type="GO" id="GO:0008564">
    <property type="term" value="F:protein-exporting ATPase activity"/>
    <property type="evidence" value="ECO:0007669"/>
    <property type="project" value="UniProtKB-EC"/>
</dbReference>
<dbReference type="NCBIfam" id="NF009538">
    <property type="entry name" value="PRK12904.1"/>
    <property type="match status" value="1"/>
</dbReference>
<evidence type="ECO:0000256" key="11">
    <source>
        <dbReference type="ARBA" id="ARBA00022927"/>
    </source>
</evidence>
<gene>
    <name evidence="16" type="primary">secA</name>
    <name evidence="22" type="ORF">BW685_07055</name>
</gene>
<name>A0A1R1JFU9_9BURK</name>
<keyword evidence="12 16" id="KW-1278">Translocase</keyword>
<keyword evidence="11 16" id="KW-0653">Protein transport</keyword>
<dbReference type="GO" id="GO:0017038">
    <property type="term" value="P:protein import"/>
    <property type="evidence" value="ECO:0007669"/>
    <property type="project" value="InterPro"/>
</dbReference>
<evidence type="ECO:0000259" key="21">
    <source>
        <dbReference type="PROSITE" id="PS51196"/>
    </source>
</evidence>
<dbReference type="RefSeq" id="WP_076475324.1">
    <property type="nucleotide sequence ID" value="NZ_MTJZ01000007.1"/>
</dbReference>
<evidence type="ECO:0000256" key="14">
    <source>
        <dbReference type="ARBA" id="ARBA00023136"/>
    </source>
</evidence>
<evidence type="ECO:0000256" key="9">
    <source>
        <dbReference type="ARBA" id="ARBA00022833"/>
    </source>
</evidence>
<dbReference type="InterPro" id="IPR011116">
    <property type="entry name" value="SecA_Wing/Scaffold"/>
</dbReference>
<dbReference type="InterPro" id="IPR014018">
    <property type="entry name" value="SecA_motor_DEAD"/>
</dbReference>
<dbReference type="FunFam" id="3.40.50.300:FF:000113">
    <property type="entry name" value="Preprotein translocase subunit SecA"/>
    <property type="match status" value="1"/>
</dbReference>
<dbReference type="AlphaFoldDB" id="A0A1R1JFU9"/>
<feature type="domain" description="SecA family profile" evidence="21">
    <location>
        <begin position="3"/>
        <end position="629"/>
    </location>
</feature>
<proteinExistence type="inferred from homology"/>
<keyword evidence="6" id="KW-0997">Cell inner membrane</keyword>
<feature type="binding site" evidence="16">
    <location>
        <begin position="105"/>
        <end position="109"/>
    </location>
    <ligand>
        <name>ATP</name>
        <dbReference type="ChEBI" id="CHEBI:30616"/>
    </ligand>
</feature>
<keyword evidence="7" id="KW-0479">Metal-binding</keyword>
<sequence length="932" mass="104590">MTTGFLQKIFGSRNQRLVKQYQKTVAAINALETQIEQLTDDQLRGKTDEFRQRHAAGESLDKLLPEAFAVCREASRRVLKMRHFDVQLIGGMVLHYGKIAEMRTGEGKTLVATLPVYLNALSGRGVHVVTVNDYLAQRDAEWMARLYNFLGLSVGINLSGMEHEQKQQAYASDITYGTNNEFGFDYLRDNMVYETDARVQRALNFAVVDEVDSILIDEARTPLIISGQAEDHTELYVRMNALPPLLERQIGEEKADGTGVEKPGDYTLDEKGRQVFLTESGHEKAERLLSEWGLIGDGESLYAPQNITLMHHVYAALRAHTLFHKDQHYVVQNGEVIIVDEFTGRLMAGRRWSDGLHQAVEAKEHVKIQSENQTLASITFQNYFRMYAKLSGMTGTADTEAYEFNEIYGLETVVIPTNRPPKRIDKQDQIYKTAKERYDAVIRDIRECHERGQPVLVGTTSIENSELLSHLLKQAGLPHEVLNAKQHAREAAIVAEAGRPQRITIATNMAGRGTDIVLGGNAEKQAAFIDADEAIPADEKARRIQQLHDEWETLHEQVKAAGGLHIIGTERHESRRIDNQLRGRAGRQGDPGSSRFYLSLDDPLLRIFAGDRVRAIMDRLKMPEGEAIEAGIVTRSIESAQRKVEARNFDIRKQLLEYDDVSNDQRKVIYQQRNELLEAHDITETIGAMRHGVISDVVRQFVPAGSIEEQWDIPELEEALRNDWQLDLAIQEMVNESSSISADEILEAVTTAADEQYESKVALVGRESFSAFERSVMLQSVDRLWREHLAALDHLRQGIHLRGYAQKNPKQEYKREAFELFAAMLDAIKQEVTRIVMNVQIQSPEQLEEAAEQIEERTGHLENVEYQHAEFAEVGAPVAGGAAVAAATAAEEMVGSAMSHSGPGGEMPKVGRNDPCPCGSGKKYKHCHGKLS</sequence>
<dbReference type="Gene3D" id="3.90.1440.10">
    <property type="entry name" value="SecA, preprotein cross-linking domain"/>
    <property type="match status" value="1"/>
</dbReference>
<evidence type="ECO:0000256" key="6">
    <source>
        <dbReference type="ARBA" id="ARBA00022519"/>
    </source>
</evidence>
<keyword evidence="4 16" id="KW-1003">Cell membrane</keyword>
<evidence type="ECO:0000256" key="10">
    <source>
        <dbReference type="ARBA" id="ARBA00022840"/>
    </source>
</evidence>
<keyword evidence="5 16" id="KW-0963">Cytoplasm</keyword>
<keyword evidence="8 16" id="KW-0547">Nucleotide-binding</keyword>
<keyword evidence="13 16" id="KW-0811">Translocation</keyword>
<dbReference type="CDD" id="cd18803">
    <property type="entry name" value="SF2_C_secA"/>
    <property type="match status" value="1"/>
</dbReference>
<dbReference type="HAMAP" id="MF_01382">
    <property type="entry name" value="SecA"/>
    <property type="match status" value="1"/>
</dbReference>
<evidence type="ECO:0000256" key="16">
    <source>
        <dbReference type="HAMAP-Rule" id="MF_01382"/>
    </source>
</evidence>
<dbReference type="Pfam" id="PF02810">
    <property type="entry name" value="SEC-C"/>
    <property type="match status" value="1"/>
</dbReference>
<feature type="binding site" evidence="16">
    <location>
        <position position="87"/>
    </location>
    <ligand>
        <name>ATP</name>
        <dbReference type="ChEBI" id="CHEBI:30616"/>
    </ligand>
</feature>
<dbReference type="PROSITE" id="PS01312">
    <property type="entry name" value="SECA"/>
    <property type="match status" value="1"/>
</dbReference>
<protein>
    <recommendedName>
        <fullName evidence="16 17">Protein translocase subunit SecA</fullName>
        <ecNumber evidence="16">7.4.2.8</ecNumber>
    </recommendedName>
</protein>
<feature type="domain" description="Helicase C-terminal" evidence="20">
    <location>
        <begin position="440"/>
        <end position="645"/>
    </location>
</feature>
<feature type="domain" description="Helicase ATP-binding" evidence="19">
    <location>
        <begin position="89"/>
        <end position="247"/>
    </location>
</feature>
<dbReference type="PROSITE" id="PS51196">
    <property type="entry name" value="SECA_MOTOR_DEAD"/>
    <property type="match status" value="1"/>
</dbReference>
<dbReference type="GO" id="GO:0031522">
    <property type="term" value="C:cell envelope Sec protein transport complex"/>
    <property type="evidence" value="ECO:0007669"/>
    <property type="project" value="TreeGrafter"/>
</dbReference>
<evidence type="ECO:0000256" key="4">
    <source>
        <dbReference type="ARBA" id="ARBA00022475"/>
    </source>
</evidence>
<organism evidence="22 23">
    <name type="scientific">Burkholderia ubonensis</name>
    <dbReference type="NCBI Taxonomy" id="101571"/>
    <lineage>
        <taxon>Bacteria</taxon>
        <taxon>Pseudomonadati</taxon>
        <taxon>Pseudomonadota</taxon>
        <taxon>Betaproteobacteria</taxon>
        <taxon>Burkholderiales</taxon>
        <taxon>Burkholderiaceae</taxon>
        <taxon>Burkholderia</taxon>
        <taxon>Burkholderia cepacia complex</taxon>
    </lineage>
</organism>
<dbReference type="Pfam" id="PF07517">
    <property type="entry name" value="SecA_DEAD"/>
    <property type="match status" value="1"/>
</dbReference>
<dbReference type="FunFam" id="3.40.50.300:FF:000081">
    <property type="entry name" value="Preprotein translocase subunit SecA"/>
    <property type="match status" value="1"/>
</dbReference>
<dbReference type="InterPro" id="IPR004027">
    <property type="entry name" value="SEC_C_motif"/>
</dbReference>
<dbReference type="InterPro" id="IPR000185">
    <property type="entry name" value="SecA"/>
</dbReference>
<dbReference type="GO" id="GO:0005524">
    <property type="term" value="F:ATP binding"/>
    <property type="evidence" value="ECO:0007669"/>
    <property type="project" value="UniProtKB-UniRule"/>
</dbReference>
<dbReference type="GO" id="GO:0046872">
    <property type="term" value="F:metal ion binding"/>
    <property type="evidence" value="ECO:0007669"/>
    <property type="project" value="UniProtKB-KW"/>
</dbReference>
<evidence type="ECO:0000256" key="15">
    <source>
        <dbReference type="ARBA" id="ARBA00034006"/>
    </source>
</evidence>
<evidence type="ECO:0000256" key="8">
    <source>
        <dbReference type="ARBA" id="ARBA00022741"/>
    </source>
</evidence>
<keyword evidence="18" id="KW-0175">Coiled coil</keyword>
<dbReference type="GO" id="GO:0005829">
    <property type="term" value="C:cytosol"/>
    <property type="evidence" value="ECO:0007669"/>
    <property type="project" value="TreeGrafter"/>
</dbReference>
<dbReference type="PANTHER" id="PTHR30612">
    <property type="entry name" value="SECA INNER MEMBRANE COMPONENT OF SEC PROTEIN SECRETION SYSTEM"/>
    <property type="match status" value="1"/>
</dbReference>
<dbReference type="SUPFAM" id="SSF81886">
    <property type="entry name" value="Helical scaffold and wing domains of SecA"/>
    <property type="match status" value="1"/>
</dbReference>
<dbReference type="InterPro" id="IPR011115">
    <property type="entry name" value="SecA_DEAD"/>
</dbReference>